<accession>A0A182DYV6</accession>
<dbReference type="PANTHER" id="PTHR47096:SF1">
    <property type="entry name" value="MISSHAPEN LIKE KINASE 1"/>
    <property type="match status" value="1"/>
</dbReference>
<feature type="compositionally biased region" description="Basic and acidic residues" evidence="6">
    <location>
        <begin position="1"/>
        <end position="11"/>
    </location>
</feature>
<evidence type="ECO:0000259" key="7">
    <source>
        <dbReference type="PROSITE" id="PS50219"/>
    </source>
</evidence>
<reference evidence="8 9" key="2">
    <citation type="submission" date="2018-08" db="EMBL/GenBank/DDBJ databases">
        <authorList>
            <person name="Laetsch R D."/>
            <person name="Stevens L."/>
            <person name="Kumar S."/>
            <person name="Blaxter L. M."/>
        </authorList>
    </citation>
    <scope>NUCLEOTIDE SEQUENCE [LARGE SCALE GENOMIC DNA]</scope>
</reference>
<dbReference type="SMART" id="SM00036">
    <property type="entry name" value="CNH"/>
    <property type="match status" value="1"/>
</dbReference>
<dbReference type="InterPro" id="IPR001180">
    <property type="entry name" value="CNH_dom"/>
</dbReference>
<keyword evidence="4" id="KW-0808">Transferase</keyword>
<evidence type="ECO:0000256" key="2">
    <source>
        <dbReference type="ARBA" id="ARBA00012513"/>
    </source>
</evidence>
<name>A0A182DYV6_ONCOC</name>
<dbReference type="EC" id="2.7.11.1" evidence="2"/>
<dbReference type="AlphaFoldDB" id="A0A182DYV6"/>
<feature type="domain" description="CNH" evidence="7">
    <location>
        <begin position="203"/>
        <end position="494"/>
    </location>
</feature>
<evidence type="ECO:0000313" key="9">
    <source>
        <dbReference type="Proteomes" id="UP000271087"/>
    </source>
</evidence>
<dbReference type="Proteomes" id="UP000271087">
    <property type="component" value="Unassembled WGS sequence"/>
</dbReference>
<dbReference type="SUPFAM" id="SSF69322">
    <property type="entry name" value="Tricorn protease domain 2"/>
    <property type="match status" value="1"/>
</dbReference>
<evidence type="ECO:0000256" key="3">
    <source>
        <dbReference type="ARBA" id="ARBA00022527"/>
    </source>
</evidence>
<proteinExistence type="inferred from homology"/>
<evidence type="ECO:0000256" key="6">
    <source>
        <dbReference type="SAM" id="MobiDB-lite"/>
    </source>
</evidence>
<protein>
    <recommendedName>
        <fullName evidence="2">non-specific serine/threonine protein kinase</fullName>
        <ecNumber evidence="2">2.7.11.1</ecNumber>
    </recommendedName>
</protein>
<dbReference type="GO" id="GO:0005829">
    <property type="term" value="C:cytosol"/>
    <property type="evidence" value="ECO:0007669"/>
    <property type="project" value="TreeGrafter"/>
</dbReference>
<evidence type="ECO:0000256" key="5">
    <source>
        <dbReference type="ARBA" id="ARBA00022777"/>
    </source>
</evidence>
<dbReference type="EMBL" id="UYRW01000094">
    <property type="protein sequence ID" value="VDK62978.1"/>
    <property type="molecule type" value="Genomic_DNA"/>
</dbReference>
<dbReference type="WBParaSite" id="nOo.2.0.1.t00859-RA">
    <property type="protein sequence ID" value="nOo.2.0.1.t00859-RA"/>
    <property type="gene ID" value="nOo.2.0.1.g00859"/>
</dbReference>
<reference evidence="10" key="1">
    <citation type="submission" date="2016-06" db="UniProtKB">
        <authorList>
            <consortium name="WormBaseParasite"/>
        </authorList>
    </citation>
    <scope>IDENTIFICATION</scope>
</reference>
<keyword evidence="3" id="KW-0723">Serine/threonine-protein kinase</keyword>
<organism evidence="10">
    <name type="scientific">Onchocerca ochengi</name>
    <name type="common">Filarial nematode worm</name>
    <dbReference type="NCBI Taxonomy" id="42157"/>
    <lineage>
        <taxon>Eukaryota</taxon>
        <taxon>Metazoa</taxon>
        <taxon>Ecdysozoa</taxon>
        <taxon>Nematoda</taxon>
        <taxon>Chromadorea</taxon>
        <taxon>Rhabditida</taxon>
        <taxon>Spirurina</taxon>
        <taxon>Spiruromorpha</taxon>
        <taxon>Filarioidea</taxon>
        <taxon>Onchocercidae</taxon>
        <taxon>Onchocerca</taxon>
    </lineage>
</organism>
<gene>
    <name evidence="8" type="ORF">NOO_LOCUS859</name>
</gene>
<dbReference type="GO" id="GO:0004674">
    <property type="term" value="F:protein serine/threonine kinase activity"/>
    <property type="evidence" value="ECO:0007669"/>
    <property type="project" value="UniProtKB-KW"/>
</dbReference>
<dbReference type="STRING" id="42157.A0A182DYV6"/>
<evidence type="ECO:0000313" key="10">
    <source>
        <dbReference type="WBParaSite" id="nOo.2.0.1.t00859-RA"/>
    </source>
</evidence>
<evidence type="ECO:0000256" key="4">
    <source>
        <dbReference type="ARBA" id="ARBA00022679"/>
    </source>
</evidence>
<keyword evidence="5" id="KW-0418">Kinase</keyword>
<evidence type="ECO:0000256" key="1">
    <source>
        <dbReference type="ARBA" id="ARBA00008874"/>
    </source>
</evidence>
<dbReference type="OrthoDB" id="8957712at2759"/>
<feature type="compositionally biased region" description="Polar residues" evidence="6">
    <location>
        <begin position="12"/>
        <end position="23"/>
    </location>
</feature>
<dbReference type="Pfam" id="PF00780">
    <property type="entry name" value="CNH"/>
    <property type="match status" value="1"/>
</dbReference>
<feature type="compositionally biased region" description="Low complexity" evidence="6">
    <location>
        <begin position="43"/>
        <end position="59"/>
    </location>
</feature>
<feature type="region of interest" description="Disordered" evidence="6">
    <location>
        <begin position="1"/>
        <end position="86"/>
    </location>
</feature>
<evidence type="ECO:0000313" key="8">
    <source>
        <dbReference type="EMBL" id="VDK62978.1"/>
    </source>
</evidence>
<keyword evidence="9" id="KW-1185">Reference proteome</keyword>
<dbReference type="InterPro" id="IPR051700">
    <property type="entry name" value="STE20_Ser-Thr_kinase"/>
</dbReference>
<dbReference type="PANTHER" id="PTHR47096">
    <property type="entry name" value="MISSHAPEN LIKE KINASE 1"/>
    <property type="match status" value="1"/>
</dbReference>
<sequence length="519" mass="56975">VNGSVDHRRCNSDSSSKNRQSQMVKAASMPDQTPIAAEIIIDSGSSGSEGSGSSPESSPFDARKSNNRTSDSAASGQRCGVMPDLLPRTPVERSTPFSAFMKDGSSPSIESQSAEEVLKVVYPSGMNSLPRIQAPLAARDREKSFVAYFGAGMSGCGTVNRPGRAQDTNQVQVNVNPNPAAASNGLHSDGDAPEIRKYKKKFSGDILCAALWGVNLLIGTDSGLMLLDRSGQGKVYQLITRRRFDQMAVLEGQNILVTISGRKRRIRVYYLSWLKQKILRTEGVSGIELEKRNGWVNVGDLQGAVHFKIVRYERIKFLVVGLESTVEIYAWAPKPYHKFMAFKAFSQLTHLPLIVDLTVEKNSRLKVLYGSREGFHAIDLDSGSIDDIYTPANMETVVIPHCIVILPNSSGMQLLLCYNNEGVYVSTYGKATKSVFLQWGETPSSVAYISTGQIMGWGNKAIEIRSVDTGHLDGVFMHKKAQKLKFLCERNDKVFFSSAKGGACQIYFMTLNKPGLSNW</sequence>
<dbReference type="PROSITE" id="PS50219">
    <property type="entry name" value="CNH"/>
    <property type="match status" value="1"/>
</dbReference>
<comment type="similarity">
    <text evidence="1">Belongs to the protein kinase superfamily. STE Ser/Thr protein kinase family. STE20 subfamily.</text>
</comment>